<dbReference type="PANTHER" id="PTHR13195">
    <property type="entry name" value="PSEUDOURIDINE SYNTHASE-RELATED"/>
    <property type="match status" value="1"/>
</dbReference>
<evidence type="ECO:0000313" key="5">
    <source>
        <dbReference type="Proteomes" id="UP000316079"/>
    </source>
</evidence>
<reference evidence="4 5" key="1">
    <citation type="journal article" date="2019" name="Sci. Data">
        <title>Hybrid genome assembly and annotation of Danionella translucida.</title>
        <authorList>
            <person name="Kadobianskyi M."/>
            <person name="Schulze L."/>
            <person name="Schuelke M."/>
            <person name="Judkewitz B."/>
        </authorList>
    </citation>
    <scope>NUCLEOTIDE SEQUENCE [LARGE SCALE GENOMIC DNA]</scope>
    <source>
        <strain evidence="4 5">Bolton</strain>
    </source>
</reference>
<dbReference type="EMBL" id="SRMA01027336">
    <property type="protein sequence ID" value="TRY55008.1"/>
    <property type="molecule type" value="Genomic_DNA"/>
</dbReference>
<comment type="caution">
    <text evidence="4">The sequence shown here is derived from an EMBL/GenBank/DDBJ whole genome shotgun (WGS) entry which is preliminary data.</text>
</comment>
<name>A0A553MP99_9TELE</name>
<evidence type="ECO:0000256" key="2">
    <source>
        <dbReference type="SAM" id="MobiDB-lite"/>
    </source>
</evidence>
<proteinExistence type="inferred from homology"/>
<evidence type="ECO:0000259" key="3">
    <source>
        <dbReference type="Pfam" id="PF01509"/>
    </source>
</evidence>
<organism evidence="4 5">
    <name type="scientific">Danionella cerebrum</name>
    <dbReference type="NCBI Taxonomy" id="2873325"/>
    <lineage>
        <taxon>Eukaryota</taxon>
        <taxon>Metazoa</taxon>
        <taxon>Chordata</taxon>
        <taxon>Craniata</taxon>
        <taxon>Vertebrata</taxon>
        <taxon>Euteleostomi</taxon>
        <taxon>Actinopterygii</taxon>
        <taxon>Neopterygii</taxon>
        <taxon>Teleostei</taxon>
        <taxon>Ostariophysi</taxon>
        <taxon>Cypriniformes</taxon>
        <taxon>Danionidae</taxon>
        <taxon>Danioninae</taxon>
        <taxon>Danionella</taxon>
    </lineage>
</organism>
<feature type="compositionally biased region" description="Polar residues" evidence="2">
    <location>
        <begin position="235"/>
        <end position="245"/>
    </location>
</feature>
<evidence type="ECO:0000313" key="4">
    <source>
        <dbReference type="EMBL" id="TRY55008.1"/>
    </source>
</evidence>
<feature type="region of interest" description="Disordered" evidence="2">
    <location>
        <begin position="227"/>
        <end position="278"/>
    </location>
</feature>
<feature type="domain" description="Pseudouridine synthase II N-terminal" evidence="3">
    <location>
        <begin position="63"/>
        <end position="168"/>
    </location>
</feature>
<gene>
    <name evidence="4" type="ORF">DNTS_020749</name>
</gene>
<dbReference type="GO" id="GO:0001522">
    <property type="term" value="P:pseudouridine synthesis"/>
    <property type="evidence" value="ECO:0007669"/>
    <property type="project" value="InterPro"/>
</dbReference>
<dbReference type="STRING" id="623744.A0A553MP99"/>
<comment type="similarity">
    <text evidence="1">Belongs to the pseudouridine synthase TruB family.</text>
</comment>
<dbReference type="Pfam" id="PF01509">
    <property type="entry name" value="TruB_N"/>
    <property type="match status" value="1"/>
</dbReference>
<dbReference type="InterPro" id="IPR002501">
    <property type="entry name" value="PsdUridine_synth_N"/>
</dbReference>
<dbReference type="GO" id="GO:0009982">
    <property type="term" value="F:pseudouridine synthase activity"/>
    <property type="evidence" value="ECO:0007669"/>
    <property type="project" value="InterPro"/>
</dbReference>
<feature type="compositionally biased region" description="Acidic residues" evidence="2">
    <location>
        <begin position="252"/>
        <end position="272"/>
    </location>
</feature>
<accession>A0A553MP99</accession>
<dbReference type="InterPro" id="IPR039048">
    <property type="entry name" value="Trub2"/>
</dbReference>
<dbReference type="InterPro" id="IPR020103">
    <property type="entry name" value="PsdUridine_synth_cat_dom_sf"/>
</dbReference>
<sequence>MATKAVRLFRKFNGLFAVYKPQGVHWKLVRDTVETNILKVTGPQFQRLKVGVGRRLDAFSSGEYTVEGEFGKASDNFSNTGRIVERTTYGHITLDKLERVLAAIQGANQKALNMYSKVDMSTQEAYELAVKGLLYPEGQSPPIVTGLKCQEFNPPHFTLALECVNETQKYMCKLVHEIGLELRSSAVCTKVRRTRDGPFRVEDALTHNHWNADNILQAIAHFRKTTRKLKKSNNCRKSPTQSNLPTDHKEQDEDGKTDDENEEDVCNQEFVDEEKANY</sequence>
<dbReference type="Gene3D" id="3.30.2350.10">
    <property type="entry name" value="Pseudouridine synthase"/>
    <property type="match status" value="1"/>
</dbReference>
<dbReference type="AlphaFoldDB" id="A0A553MP99"/>
<dbReference type="Proteomes" id="UP000316079">
    <property type="component" value="Unassembled WGS sequence"/>
</dbReference>
<protein>
    <recommendedName>
        <fullName evidence="3">Pseudouridine synthase II N-terminal domain-containing protein</fullName>
    </recommendedName>
</protein>
<dbReference type="GO" id="GO:0006396">
    <property type="term" value="P:RNA processing"/>
    <property type="evidence" value="ECO:0007669"/>
    <property type="project" value="InterPro"/>
</dbReference>
<dbReference type="OrthoDB" id="9995526at2759"/>
<dbReference type="SUPFAM" id="SSF55120">
    <property type="entry name" value="Pseudouridine synthase"/>
    <property type="match status" value="1"/>
</dbReference>
<keyword evidence="5" id="KW-1185">Reference proteome</keyword>
<dbReference type="PANTHER" id="PTHR13195:SF0">
    <property type="entry name" value="PSEUDOURIDYLATE SYNTHASE TRUB2, MITOCHONDRIAL"/>
    <property type="match status" value="1"/>
</dbReference>
<evidence type="ECO:0000256" key="1">
    <source>
        <dbReference type="ARBA" id="ARBA00008999"/>
    </source>
</evidence>
<dbReference type="GO" id="GO:0003723">
    <property type="term" value="F:RNA binding"/>
    <property type="evidence" value="ECO:0007669"/>
    <property type="project" value="InterPro"/>
</dbReference>